<dbReference type="PROSITE" id="PS00917">
    <property type="entry name" value="ASN_GLN_ASE_2"/>
    <property type="match status" value="1"/>
</dbReference>
<feature type="active site" description="O-isoaspartyl threonine intermediate" evidence="4">
    <location>
        <position position="29"/>
    </location>
</feature>
<dbReference type="GO" id="GO:0009066">
    <property type="term" value="P:aspartate family amino acid metabolic process"/>
    <property type="evidence" value="ECO:0007669"/>
    <property type="project" value="UniProtKB-ARBA"/>
</dbReference>
<dbReference type="GO" id="GO:0004067">
    <property type="term" value="F:asparaginase activity"/>
    <property type="evidence" value="ECO:0007669"/>
    <property type="project" value="UniProtKB-UniRule"/>
</dbReference>
<evidence type="ECO:0000256" key="3">
    <source>
        <dbReference type="ARBA" id="ARBA00022801"/>
    </source>
</evidence>
<feature type="binding site" evidence="5">
    <location>
        <position position="73"/>
    </location>
    <ligand>
        <name>substrate</name>
    </ligand>
</feature>
<feature type="binding site" evidence="5">
    <location>
        <begin position="104"/>
        <end position="105"/>
    </location>
    <ligand>
        <name>substrate</name>
    </ligand>
</feature>
<evidence type="ECO:0000313" key="10">
    <source>
        <dbReference type="Proteomes" id="UP000184474"/>
    </source>
</evidence>
<evidence type="ECO:0000256" key="6">
    <source>
        <dbReference type="PROSITE-ProRule" id="PRU10100"/>
    </source>
</evidence>
<evidence type="ECO:0000256" key="2">
    <source>
        <dbReference type="ARBA" id="ARBA00012920"/>
    </source>
</evidence>
<name>A0A1M6LCP8_REIAG</name>
<dbReference type="PIRSF" id="PIRSF001220">
    <property type="entry name" value="L-ASNase_gatD"/>
    <property type="match status" value="1"/>
</dbReference>
<dbReference type="FunFam" id="3.40.50.1170:FF:000001">
    <property type="entry name" value="L-asparaginase 2"/>
    <property type="match status" value="1"/>
</dbReference>
<dbReference type="STRING" id="156994.SAMN04488028_101915"/>
<evidence type="ECO:0000313" key="9">
    <source>
        <dbReference type="EMBL" id="SHJ69001.1"/>
    </source>
</evidence>
<dbReference type="NCBIfam" id="TIGR00519">
    <property type="entry name" value="asnASE_I"/>
    <property type="match status" value="1"/>
</dbReference>
<dbReference type="SMART" id="SM00870">
    <property type="entry name" value="Asparaginase"/>
    <property type="match status" value="1"/>
</dbReference>
<dbReference type="FunFam" id="3.40.50.40:FF:000001">
    <property type="entry name" value="L-asparaginase 1"/>
    <property type="match status" value="1"/>
</dbReference>
<dbReference type="InterPro" id="IPR027475">
    <property type="entry name" value="Asparaginase/glutaminase_AS2"/>
</dbReference>
<dbReference type="SFLD" id="SFLDS00057">
    <property type="entry name" value="Glutaminase/Asparaginase"/>
    <property type="match status" value="1"/>
</dbReference>
<dbReference type="Gene3D" id="3.40.50.40">
    <property type="match status" value="1"/>
</dbReference>
<dbReference type="PANTHER" id="PTHR11707:SF28">
    <property type="entry name" value="60 KDA LYSOPHOSPHOLIPASE"/>
    <property type="match status" value="1"/>
</dbReference>
<dbReference type="InterPro" id="IPR006034">
    <property type="entry name" value="Asparaginase/glutaminase-like"/>
</dbReference>
<sequence length="358" mass="39896">MSKNYKVINIATSSEAPKSSILLIYTGGTFGMVYDEDGSLAPFNFSLVIEKIPELQSLDLKLTVISFPEPVDSSNVNTEHWHAMAEIIKSYYNQFDGFVILHGTDTMAYTASALSFMFRGLNKPVILTGAQIPIGATRSDARENLITALEIASKKNEGRPMVNEVALYFNYYLLKGNRSQKIRSSNFAAFESENYPYLAESGVEIVFNESFLKPHETQQRLEYYPKLDPNVVVLKIFPGITQEVVKSILNIKGLRGVVIESYGSGNMMTWEWMSNLLRDAVARGIFLYNVSQCMGGSVVQGRYETSKMLDDIGVISGHDITTEAALAKLMHLLGTEQNVDIIKQKLNIAIRGELTVLE</sequence>
<accession>A0A1M6LCP8</accession>
<dbReference type="InterPro" id="IPR027474">
    <property type="entry name" value="L-asparaginase_N"/>
</dbReference>
<dbReference type="PANTHER" id="PTHR11707">
    <property type="entry name" value="L-ASPARAGINASE"/>
    <property type="match status" value="1"/>
</dbReference>
<feature type="active site" evidence="6">
    <location>
        <position position="104"/>
    </location>
</feature>
<dbReference type="Gene3D" id="3.40.50.1170">
    <property type="entry name" value="L-asparaginase, N-terminal domain"/>
    <property type="match status" value="1"/>
</dbReference>
<dbReference type="Pfam" id="PF00710">
    <property type="entry name" value="Asparaginase"/>
    <property type="match status" value="1"/>
</dbReference>
<evidence type="ECO:0000259" key="7">
    <source>
        <dbReference type="Pfam" id="PF00710"/>
    </source>
</evidence>
<dbReference type="SUPFAM" id="SSF53774">
    <property type="entry name" value="Glutaminase/Asparaginase"/>
    <property type="match status" value="1"/>
</dbReference>
<dbReference type="EC" id="3.5.1.1" evidence="2"/>
<dbReference type="InterPro" id="IPR041725">
    <property type="entry name" value="L-asparaginase_I"/>
</dbReference>
<evidence type="ECO:0000259" key="8">
    <source>
        <dbReference type="Pfam" id="PF17763"/>
    </source>
</evidence>
<dbReference type="PRINTS" id="PR00139">
    <property type="entry name" value="ASNGLNASE"/>
</dbReference>
<comment type="similarity">
    <text evidence="1">Belongs to the asparaginase 1 family.</text>
</comment>
<evidence type="ECO:0000256" key="4">
    <source>
        <dbReference type="PIRSR" id="PIRSR001220-1"/>
    </source>
</evidence>
<dbReference type="PROSITE" id="PS51732">
    <property type="entry name" value="ASN_GLN_ASE_3"/>
    <property type="match status" value="1"/>
</dbReference>
<evidence type="ECO:0000256" key="1">
    <source>
        <dbReference type="ARBA" id="ARBA00010518"/>
    </source>
</evidence>
<dbReference type="InterPro" id="IPR027473">
    <property type="entry name" value="L-asparaginase_C"/>
</dbReference>
<reference evidence="10" key="1">
    <citation type="submission" date="2016-11" db="EMBL/GenBank/DDBJ databases">
        <authorList>
            <person name="Varghese N."/>
            <person name="Submissions S."/>
        </authorList>
    </citation>
    <scope>NUCLEOTIDE SEQUENCE [LARGE SCALE GENOMIC DNA]</scope>
    <source>
        <strain evidence="10">DSM 26134</strain>
    </source>
</reference>
<dbReference type="InterPro" id="IPR006033">
    <property type="entry name" value="AsnA_fam"/>
</dbReference>
<evidence type="ECO:0000256" key="5">
    <source>
        <dbReference type="PIRSR" id="PIRSR001220-2"/>
    </source>
</evidence>
<dbReference type="InterPro" id="IPR036152">
    <property type="entry name" value="Asp/glu_Ase-like_sf"/>
</dbReference>
<feature type="domain" description="Asparaginase/glutaminase C-terminal" evidence="8">
    <location>
        <begin position="230"/>
        <end position="344"/>
    </location>
</feature>
<dbReference type="CDD" id="cd08963">
    <property type="entry name" value="L-asparaginase_I"/>
    <property type="match status" value="1"/>
</dbReference>
<protein>
    <recommendedName>
        <fullName evidence="2">asparaginase</fullName>
        <ecNumber evidence="2">3.5.1.1</ecNumber>
    </recommendedName>
</protein>
<gene>
    <name evidence="9" type="ORF">SAMN04488028_101915</name>
</gene>
<dbReference type="InterPro" id="IPR037152">
    <property type="entry name" value="L-asparaginase_N_sf"/>
</dbReference>
<dbReference type="RefSeq" id="WP_073119749.1">
    <property type="nucleotide sequence ID" value="NZ_FRAA01000001.1"/>
</dbReference>
<dbReference type="EMBL" id="FRAA01000001">
    <property type="protein sequence ID" value="SHJ69001.1"/>
    <property type="molecule type" value="Genomic_DNA"/>
</dbReference>
<proteinExistence type="inferred from homology"/>
<dbReference type="InterPro" id="IPR040919">
    <property type="entry name" value="Asparaginase_C"/>
</dbReference>
<dbReference type="AlphaFoldDB" id="A0A1M6LCP8"/>
<dbReference type="PIRSF" id="PIRSF500176">
    <property type="entry name" value="L_ASNase"/>
    <property type="match status" value="1"/>
</dbReference>
<dbReference type="Proteomes" id="UP000184474">
    <property type="component" value="Unassembled WGS sequence"/>
</dbReference>
<dbReference type="Pfam" id="PF17763">
    <property type="entry name" value="Asparaginase_C"/>
    <property type="match status" value="1"/>
</dbReference>
<feature type="domain" description="L-asparaginase N-terminal" evidence="7">
    <location>
        <begin position="21"/>
        <end position="209"/>
    </location>
</feature>
<organism evidence="9 10">
    <name type="scientific">Reichenbachiella agariperforans</name>
    <dbReference type="NCBI Taxonomy" id="156994"/>
    <lineage>
        <taxon>Bacteria</taxon>
        <taxon>Pseudomonadati</taxon>
        <taxon>Bacteroidota</taxon>
        <taxon>Cytophagia</taxon>
        <taxon>Cytophagales</taxon>
        <taxon>Reichenbachiellaceae</taxon>
        <taxon>Reichenbachiella</taxon>
    </lineage>
</organism>
<keyword evidence="3" id="KW-0378">Hydrolase</keyword>
<keyword evidence="10" id="KW-1185">Reference proteome</keyword>